<reference evidence="2 3" key="1">
    <citation type="submission" date="2020-02" db="EMBL/GenBank/DDBJ databases">
        <authorList>
            <person name="Chen W.-M."/>
        </authorList>
    </citation>
    <scope>NUCLEOTIDE SEQUENCE [LARGE SCALE GENOMIC DNA]</scope>
    <source>
        <strain evidence="2 3">TWA-26</strain>
    </source>
</reference>
<evidence type="ECO:0000313" key="3">
    <source>
        <dbReference type="Proteomes" id="UP000761423"/>
    </source>
</evidence>
<dbReference type="EMBL" id="JAAJBV010000003">
    <property type="protein sequence ID" value="NHM04282.1"/>
    <property type="molecule type" value="Genomic_DNA"/>
</dbReference>
<organism evidence="2 3">
    <name type="scientific">Flavobacterium celericrescens</name>
    <dbReference type="NCBI Taxonomy" id="2709780"/>
    <lineage>
        <taxon>Bacteria</taxon>
        <taxon>Pseudomonadati</taxon>
        <taxon>Bacteroidota</taxon>
        <taxon>Flavobacteriia</taxon>
        <taxon>Flavobacteriales</taxon>
        <taxon>Flavobacteriaceae</taxon>
        <taxon>Flavobacterium</taxon>
    </lineage>
</organism>
<dbReference type="Pfam" id="PF16266">
    <property type="entry name" value="DUF4919"/>
    <property type="match status" value="1"/>
</dbReference>
<dbReference type="RefSeq" id="WP_166236321.1">
    <property type="nucleotide sequence ID" value="NZ_JAAJBV010000003.1"/>
</dbReference>
<proteinExistence type="predicted"/>
<name>A0ABX0IB31_9FLAO</name>
<protein>
    <submittedName>
        <fullName evidence="2">DUF4919 domain-containing protein</fullName>
    </submittedName>
</protein>
<dbReference type="InterPro" id="IPR032578">
    <property type="entry name" value="DUF4919"/>
</dbReference>
<keyword evidence="3" id="KW-1185">Reference proteome</keyword>
<feature type="signal peptide" evidence="1">
    <location>
        <begin position="1"/>
        <end position="18"/>
    </location>
</feature>
<evidence type="ECO:0000313" key="2">
    <source>
        <dbReference type="EMBL" id="NHM04282.1"/>
    </source>
</evidence>
<gene>
    <name evidence="2" type="ORF">G4L40_06125</name>
</gene>
<sequence>MKKLLTLVLTILSFTAYSQELKFEKPNYNKIEKEIEKKSSSYYYEKLKEKFNSSDSTMTLEEKRHLYYGFSFQKEYSSSYHNKANDSLMNILNKEDYSTDDFKKIIEFGNQILSENPFDLRVLNYQLYAYEKMQEKDNYMKKLTQFTIIVDAILSSGDGTSKENAIYVINVSHEYDILNIIGFEFGGSQSLIAGQYDYLKVKENKFKIDGLYFDISPSIKNIENMFKD</sequence>
<accession>A0ABX0IB31</accession>
<feature type="chain" id="PRO_5046914739" evidence="1">
    <location>
        <begin position="19"/>
        <end position="228"/>
    </location>
</feature>
<evidence type="ECO:0000256" key="1">
    <source>
        <dbReference type="SAM" id="SignalP"/>
    </source>
</evidence>
<comment type="caution">
    <text evidence="2">The sequence shown here is derived from an EMBL/GenBank/DDBJ whole genome shotgun (WGS) entry which is preliminary data.</text>
</comment>
<keyword evidence="1" id="KW-0732">Signal</keyword>
<dbReference type="Proteomes" id="UP000761423">
    <property type="component" value="Unassembled WGS sequence"/>
</dbReference>